<organism evidence="1">
    <name type="scientific">bioreactor metagenome</name>
    <dbReference type="NCBI Taxonomy" id="1076179"/>
    <lineage>
        <taxon>unclassified sequences</taxon>
        <taxon>metagenomes</taxon>
        <taxon>ecological metagenomes</taxon>
    </lineage>
</organism>
<proteinExistence type="predicted"/>
<gene>
    <name evidence="1" type="ORF">SDC9_147039</name>
</gene>
<reference evidence="1" key="1">
    <citation type="submission" date="2019-08" db="EMBL/GenBank/DDBJ databases">
        <authorList>
            <person name="Kucharzyk K."/>
            <person name="Murdoch R.W."/>
            <person name="Higgins S."/>
            <person name="Loffler F."/>
        </authorList>
    </citation>
    <scope>NUCLEOTIDE SEQUENCE</scope>
</reference>
<evidence type="ECO:0000313" key="1">
    <source>
        <dbReference type="EMBL" id="MPM99844.1"/>
    </source>
</evidence>
<dbReference type="EMBL" id="VSSQ01045913">
    <property type="protein sequence ID" value="MPM99844.1"/>
    <property type="molecule type" value="Genomic_DNA"/>
</dbReference>
<dbReference type="AlphaFoldDB" id="A0A645ECT2"/>
<protein>
    <submittedName>
        <fullName evidence="1">Uncharacterized protein</fullName>
    </submittedName>
</protein>
<comment type="caution">
    <text evidence="1">The sequence shown here is derived from an EMBL/GenBank/DDBJ whole genome shotgun (WGS) entry which is preliminary data.</text>
</comment>
<sequence>MNDLDHGIVWTKTLRTIKTAFDGELYASGTGVSLPYRKLHHRHQGAVMIGIHIEGVIQIPPRPHGRVARTQ</sequence>
<accession>A0A645ECT2</accession>
<name>A0A645ECT2_9ZZZZ</name>